<dbReference type="AlphaFoldDB" id="A0AAD8HQH9"/>
<dbReference type="Proteomes" id="UP001237642">
    <property type="component" value="Unassembled WGS sequence"/>
</dbReference>
<gene>
    <name evidence="2" type="ORF">POM88_036831</name>
</gene>
<evidence type="ECO:0000313" key="2">
    <source>
        <dbReference type="EMBL" id="KAK1370739.1"/>
    </source>
</evidence>
<protein>
    <submittedName>
        <fullName evidence="2">Uncharacterized protein</fullName>
    </submittedName>
</protein>
<name>A0AAD8HQH9_9APIA</name>
<feature type="chain" id="PRO_5042279266" evidence="1">
    <location>
        <begin position="17"/>
        <end position="249"/>
    </location>
</feature>
<dbReference type="Gene3D" id="3.40.190.10">
    <property type="entry name" value="Periplasmic binding protein-like II"/>
    <property type="match status" value="1"/>
</dbReference>
<reference evidence="2" key="1">
    <citation type="submission" date="2023-02" db="EMBL/GenBank/DDBJ databases">
        <title>Genome of toxic invasive species Heracleum sosnowskyi carries increased number of genes despite the absence of recent whole-genome duplications.</title>
        <authorList>
            <person name="Schelkunov M."/>
            <person name="Shtratnikova V."/>
            <person name="Makarenko M."/>
            <person name="Klepikova A."/>
            <person name="Omelchenko D."/>
            <person name="Novikova G."/>
            <person name="Obukhova E."/>
            <person name="Bogdanov V."/>
            <person name="Penin A."/>
            <person name="Logacheva M."/>
        </authorList>
    </citation>
    <scope>NUCLEOTIDE SEQUENCE</scope>
    <source>
        <strain evidence="2">Hsosn_3</strain>
        <tissue evidence="2">Leaf</tissue>
    </source>
</reference>
<reference evidence="2" key="2">
    <citation type="submission" date="2023-05" db="EMBL/GenBank/DDBJ databases">
        <authorList>
            <person name="Schelkunov M.I."/>
        </authorList>
    </citation>
    <scope>NUCLEOTIDE SEQUENCE</scope>
    <source>
        <strain evidence="2">Hsosn_3</strain>
        <tissue evidence="2">Leaf</tissue>
    </source>
</reference>
<keyword evidence="1" id="KW-0732">Signal</keyword>
<evidence type="ECO:0000313" key="3">
    <source>
        <dbReference type="Proteomes" id="UP001237642"/>
    </source>
</evidence>
<organism evidence="2 3">
    <name type="scientific">Heracleum sosnowskyi</name>
    <dbReference type="NCBI Taxonomy" id="360622"/>
    <lineage>
        <taxon>Eukaryota</taxon>
        <taxon>Viridiplantae</taxon>
        <taxon>Streptophyta</taxon>
        <taxon>Embryophyta</taxon>
        <taxon>Tracheophyta</taxon>
        <taxon>Spermatophyta</taxon>
        <taxon>Magnoliopsida</taxon>
        <taxon>eudicotyledons</taxon>
        <taxon>Gunneridae</taxon>
        <taxon>Pentapetalae</taxon>
        <taxon>asterids</taxon>
        <taxon>campanulids</taxon>
        <taxon>Apiales</taxon>
        <taxon>Apiaceae</taxon>
        <taxon>Apioideae</taxon>
        <taxon>apioid superclade</taxon>
        <taxon>Tordylieae</taxon>
        <taxon>Tordyliinae</taxon>
        <taxon>Heracleum</taxon>
    </lineage>
</organism>
<evidence type="ECO:0000256" key="1">
    <source>
        <dbReference type="SAM" id="SignalP"/>
    </source>
</evidence>
<comment type="caution">
    <text evidence="2">The sequence shown here is derived from an EMBL/GenBank/DDBJ whole genome shotgun (WGS) entry which is preliminary data.</text>
</comment>
<sequence>MTLFFLSVLSVSICLTLKDQEKAMHGLQHTASQISFIPSVTQKLSSMKTTFQKIGENFTISGKDSGQTSGISILMKNFTSLVFASQVYDVIQLFKPNIQILFQRISAEDPGAEFEIVNVIGKTYQSGTNETSYDGFSVKVFEAAMKISDINNDLTYNDFPFEGEYEDMVKQIALGNFNAIAADLTIVEETHKYISHRPTQNQEWCTLFASIYNTFHFECRQDAHMLTAQRLAPATKDVATLKKMNATVG</sequence>
<proteinExistence type="predicted"/>
<keyword evidence="3" id="KW-1185">Reference proteome</keyword>
<accession>A0AAD8HQH9</accession>
<dbReference type="EMBL" id="JAUIZM010000008">
    <property type="protein sequence ID" value="KAK1370739.1"/>
    <property type="molecule type" value="Genomic_DNA"/>
</dbReference>
<feature type="signal peptide" evidence="1">
    <location>
        <begin position="1"/>
        <end position="16"/>
    </location>
</feature>